<dbReference type="RefSeq" id="WP_188497659.1">
    <property type="nucleotide sequence ID" value="NZ_BMFV01000018.1"/>
</dbReference>
<organism evidence="1 2">
    <name type="scientific">Pullulanibacillus pueri</name>
    <dbReference type="NCBI Taxonomy" id="1437324"/>
    <lineage>
        <taxon>Bacteria</taxon>
        <taxon>Bacillati</taxon>
        <taxon>Bacillota</taxon>
        <taxon>Bacilli</taxon>
        <taxon>Bacillales</taxon>
        <taxon>Sporolactobacillaceae</taxon>
        <taxon>Pullulanibacillus</taxon>
    </lineage>
</organism>
<dbReference type="EMBL" id="BMFV01000018">
    <property type="protein sequence ID" value="GGH83520.1"/>
    <property type="molecule type" value="Genomic_DNA"/>
</dbReference>
<reference evidence="1" key="2">
    <citation type="submission" date="2020-09" db="EMBL/GenBank/DDBJ databases">
        <authorList>
            <person name="Sun Q."/>
            <person name="Zhou Y."/>
        </authorList>
    </citation>
    <scope>NUCLEOTIDE SEQUENCE</scope>
    <source>
        <strain evidence="1">CGMCC 1.12777</strain>
    </source>
</reference>
<dbReference type="AlphaFoldDB" id="A0A8J3EMG5"/>
<evidence type="ECO:0000313" key="2">
    <source>
        <dbReference type="Proteomes" id="UP000656813"/>
    </source>
</evidence>
<dbReference type="Proteomes" id="UP000656813">
    <property type="component" value="Unassembled WGS sequence"/>
</dbReference>
<accession>A0A8J3EMG5</accession>
<sequence length="63" mass="7109">MECLNCKSRLQKMPSNGVEGKYILADLQPHDESGYRKVKDGIVVDLFYCSNCGLVHPKLPKQN</sequence>
<protein>
    <submittedName>
        <fullName evidence="1">Uncharacterized protein</fullName>
    </submittedName>
</protein>
<evidence type="ECO:0000313" key="1">
    <source>
        <dbReference type="EMBL" id="GGH83520.1"/>
    </source>
</evidence>
<keyword evidence="2" id="KW-1185">Reference proteome</keyword>
<gene>
    <name evidence="1" type="ORF">GCM10007096_24510</name>
</gene>
<proteinExistence type="predicted"/>
<reference evidence="1" key="1">
    <citation type="journal article" date="2014" name="Int. J. Syst. Evol. Microbiol.">
        <title>Complete genome sequence of Corynebacterium casei LMG S-19264T (=DSM 44701T), isolated from a smear-ripened cheese.</title>
        <authorList>
            <consortium name="US DOE Joint Genome Institute (JGI-PGF)"/>
            <person name="Walter F."/>
            <person name="Albersmeier A."/>
            <person name="Kalinowski J."/>
            <person name="Ruckert C."/>
        </authorList>
    </citation>
    <scope>NUCLEOTIDE SEQUENCE</scope>
    <source>
        <strain evidence="1">CGMCC 1.12777</strain>
    </source>
</reference>
<name>A0A8J3EMG5_9BACL</name>
<comment type="caution">
    <text evidence="1">The sequence shown here is derived from an EMBL/GenBank/DDBJ whole genome shotgun (WGS) entry which is preliminary data.</text>
</comment>